<dbReference type="GO" id="GO:0006412">
    <property type="term" value="P:translation"/>
    <property type="evidence" value="ECO:0007669"/>
    <property type="project" value="InterPro"/>
</dbReference>
<gene>
    <name evidence="4" type="ORF">AV274_5003</name>
</gene>
<dbReference type="InterPro" id="IPR036899">
    <property type="entry name" value="Ribosomal_uL13_sf"/>
</dbReference>
<keyword evidence="3" id="KW-0687">Ribonucleoprotein</keyword>
<evidence type="ECO:0000256" key="1">
    <source>
        <dbReference type="ARBA" id="ARBA00006227"/>
    </source>
</evidence>
<dbReference type="Pfam" id="PF00572">
    <property type="entry name" value="Ribosomal_L13"/>
    <property type="match status" value="2"/>
</dbReference>
<dbReference type="GO" id="GO:0017148">
    <property type="term" value="P:negative regulation of translation"/>
    <property type="evidence" value="ECO:0007669"/>
    <property type="project" value="TreeGrafter"/>
</dbReference>
<evidence type="ECO:0000313" key="5">
    <source>
        <dbReference type="Proteomes" id="UP000078348"/>
    </source>
</evidence>
<protein>
    <submittedName>
        <fullName evidence="4">60S ribosomal protein L13a</fullName>
    </submittedName>
</protein>
<evidence type="ECO:0000313" key="4">
    <source>
        <dbReference type="EMBL" id="OAO13328.1"/>
    </source>
</evidence>
<dbReference type="SUPFAM" id="SSF52161">
    <property type="entry name" value="Ribosomal protein L13"/>
    <property type="match status" value="2"/>
</dbReference>
<comment type="caution">
    <text evidence="4">The sequence shown here is derived from an EMBL/GenBank/DDBJ whole genome shotgun (WGS) entry which is preliminary data.</text>
</comment>
<dbReference type="AlphaFoldDB" id="A0A196S8H0"/>
<dbReference type="STRING" id="478820.A0A196S8H0"/>
<dbReference type="EMBL" id="LXWW01000421">
    <property type="protein sequence ID" value="OAO13328.1"/>
    <property type="molecule type" value="Genomic_DNA"/>
</dbReference>
<organism evidence="4 5">
    <name type="scientific">Blastocystis sp. subtype 1 (strain ATCC 50177 / NandII)</name>
    <dbReference type="NCBI Taxonomy" id="478820"/>
    <lineage>
        <taxon>Eukaryota</taxon>
        <taxon>Sar</taxon>
        <taxon>Stramenopiles</taxon>
        <taxon>Bigyra</taxon>
        <taxon>Opalozoa</taxon>
        <taxon>Opalinata</taxon>
        <taxon>Blastocystidae</taxon>
        <taxon>Blastocystis</taxon>
    </lineage>
</organism>
<dbReference type="InterPro" id="IPR005822">
    <property type="entry name" value="Ribosomal_uL13"/>
</dbReference>
<comment type="similarity">
    <text evidence="1">Belongs to the universal ribosomal protein uL13 family.</text>
</comment>
<dbReference type="NCBIfam" id="TIGR01077">
    <property type="entry name" value="L13_A_E"/>
    <property type="match status" value="1"/>
</dbReference>
<dbReference type="Gene3D" id="3.90.1180.10">
    <property type="entry name" value="Ribosomal protein L13"/>
    <property type="match status" value="2"/>
</dbReference>
<keyword evidence="2 4" id="KW-0689">Ribosomal protein</keyword>
<dbReference type="OrthoDB" id="1882297at2759"/>
<dbReference type="PANTHER" id="PTHR11545">
    <property type="entry name" value="RIBOSOMAL PROTEIN L13"/>
    <property type="match status" value="1"/>
</dbReference>
<accession>A0A196S8H0</accession>
<name>A0A196S8H0_BLAHN</name>
<dbReference type="PANTHER" id="PTHR11545:SF3">
    <property type="entry name" value="LARGE RIBOSOMAL SUBUNIT PROTEIN UL13"/>
    <property type="match status" value="1"/>
</dbReference>
<sequence>MFEKEVVIDCRGHTMGRLASIVAKELLSGQKVVCVRCEDLNVTGSMMRNFIRRKAFFHKKMNTNPARGAYHERAPSKIFQRTVRGMVPHKLPRGDMFEKEVVIDCRGHTMGRLASIVARELLSGQKVVCVRCEDLNVTGSSIALSLFE</sequence>
<dbReference type="CDD" id="cd00392">
    <property type="entry name" value="Ribosomal_L13"/>
    <property type="match status" value="1"/>
</dbReference>
<proteinExistence type="inferred from homology"/>
<dbReference type="GO" id="GO:0022625">
    <property type="term" value="C:cytosolic large ribosomal subunit"/>
    <property type="evidence" value="ECO:0007669"/>
    <property type="project" value="TreeGrafter"/>
</dbReference>
<dbReference type="GO" id="GO:0003735">
    <property type="term" value="F:structural constituent of ribosome"/>
    <property type="evidence" value="ECO:0007669"/>
    <property type="project" value="InterPro"/>
</dbReference>
<reference evidence="4 5" key="1">
    <citation type="submission" date="2016-05" db="EMBL/GenBank/DDBJ databases">
        <title>Nuclear genome of Blastocystis sp. subtype 1 NandII.</title>
        <authorList>
            <person name="Gentekaki E."/>
            <person name="Curtis B."/>
            <person name="Stairs C."/>
            <person name="Eme L."/>
            <person name="Herman E."/>
            <person name="Klimes V."/>
            <person name="Arias M.C."/>
            <person name="Elias M."/>
            <person name="Hilliou F."/>
            <person name="Klute M."/>
            <person name="Malik S.-B."/>
            <person name="Pightling A."/>
            <person name="Rachubinski R."/>
            <person name="Salas D."/>
            <person name="Schlacht A."/>
            <person name="Suga H."/>
            <person name="Archibald J."/>
            <person name="Ball S.G."/>
            <person name="Clark G."/>
            <person name="Dacks J."/>
            <person name="Van Der Giezen M."/>
            <person name="Tsaousis A."/>
            <person name="Roger A."/>
        </authorList>
    </citation>
    <scope>NUCLEOTIDE SEQUENCE [LARGE SCALE GENOMIC DNA]</scope>
    <source>
        <strain evidence="5">ATCC 50177 / NandII</strain>
    </source>
</reference>
<evidence type="ECO:0000256" key="2">
    <source>
        <dbReference type="ARBA" id="ARBA00022980"/>
    </source>
</evidence>
<dbReference type="GO" id="GO:0003729">
    <property type="term" value="F:mRNA binding"/>
    <property type="evidence" value="ECO:0007669"/>
    <property type="project" value="TreeGrafter"/>
</dbReference>
<evidence type="ECO:0000256" key="3">
    <source>
        <dbReference type="ARBA" id="ARBA00023274"/>
    </source>
</evidence>
<keyword evidence="5" id="KW-1185">Reference proteome</keyword>
<dbReference type="Proteomes" id="UP000078348">
    <property type="component" value="Unassembled WGS sequence"/>
</dbReference>
<dbReference type="InterPro" id="IPR005755">
    <property type="entry name" value="Ribosomal_uL13_euk/arc"/>
</dbReference>